<keyword evidence="2" id="KW-1185">Reference proteome</keyword>
<dbReference type="Proteomes" id="UP000823561">
    <property type="component" value="Chromosome 23"/>
</dbReference>
<gene>
    <name evidence="1" type="ORF">AALO_G00294160</name>
</gene>
<evidence type="ECO:0000313" key="1">
    <source>
        <dbReference type="EMBL" id="KAG5262275.1"/>
    </source>
</evidence>
<protein>
    <submittedName>
        <fullName evidence="1">Uncharacterized protein</fullName>
    </submittedName>
</protein>
<proteinExistence type="predicted"/>
<name>A0AAV6FHY4_9TELE</name>
<reference evidence="1" key="1">
    <citation type="submission" date="2020-10" db="EMBL/GenBank/DDBJ databases">
        <title>Chromosome-scale genome assembly of the Allis shad, Alosa alosa.</title>
        <authorList>
            <person name="Margot Z."/>
            <person name="Christophe K."/>
            <person name="Cabau C."/>
            <person name="Louis A."/>
            <person name="Berthelot C."/>
            <person name="Parey E."/>
            <person name="Roest Crollius H."/>
            <person name="Montfort J."/>
            <person name="Robinson-Rechavi M."/>
            <person name="Bucao C."/>
            <person name="Bouchez O."/>
            <person name="Gislard M."/>
            <person name="Lluch J."/>
            <person name="Milhes M."/>
            <person name="Lampietro C."/>
            <person name="Lopez Roques C."/>
            <person name="Donnadieu C."/>
            <person name="Braasch I."/>
            <person name="Desvignes T."/>
            <person name="Postlethwait J."/>
            <person name="Bobe J."/>
            <person name="Guiguen Y."/>
        </authorList>
    </citation>
    <scope>NUCLEOTIDE SEQUENCE</scope>
    <source>
        <strain evidence="1">M-15738</strain>
        <tissue evidence="1">Blood</tissue>
    </source>
</reference>
<comment type="caution">
    <text evidence="1">The sequence shown here is derived from an EMBL/GenBank/DDBJ whole genome shotgun (WGS) entry which is preliminary data.</text>
</comment>
<dbReference type="EMBL" id="JADWDJ010000023">
    <property type="protein sequence ID" value="KAG5262275.1"/>
    <property type="molecule type" value="Genomic_DNA"/>
</dbReference>
<dbReference type="AlphaFoldDB" id="A0AAV6FHY4"/>
<accession>A0AAV6FHY4</accession>
<organism evidence="1 2">
    <name type="scientific">Alosa alosa</name>
    <name type="common">allis shad</name>
    <dbReference type="NCBI Taxonomy" id="278164"/>
    <lineage>
        <taxon>Eukaryota</taxon>
        <taxon>Metazoa</taxon>
        <taxon>Chordata</taxon>
        <taxon>Craniata</taxon>
        <taxon>Vertebrata</taxon>
        <taxon>Euteleostomi</taxon>
        <taxon>Actinopterygii</taxon>
        <taxon>Neopterygii</taxon>
        <taxon>Teleostei</taxon>
        <taxon>Clupei</taxon>
        <taxon>Clupeiformes</taxon>
        <taxon>Clupeoidei</taxon>
        <taxon>Clupeidae</taxon>
        <taxon>Alosa</taxon>
    </lineage>
</organism>
<sequence>MLSMHLKLRRMDGKNSLTNPQLRELRWLSFGDTPRLLVLLKQVEATMKWQQKERRQVAKVAAVEKYFEIISDWAIFGPGTKPEVGQHSHYPEAEVEKVPIP</sequence>
<evidence type="ECO:0000313" key="2">
    <source>
        <dbReference type="Proteomes" id="UP000823561"/>
    </source>
</evidence>